<keyword evidence="3" id="KW-0804">Transcription</keyword>
<protein>
    <recommendedName>
        <fullName evidence="4">HTH cro/C1-type domain-containing protein</fullName>
    </recommendedName>
</protein>
<keyword evidence="2" id="KW-0238">DNA-binding</keyword>
<keyword evidence="1" id="KW-0805">Transcription regulation</keyword>
<dbReference type="CDD" id="cd00093">
    <property type="entry name" value="HTH_XRE"/>
    <property type="match status" value="1"/>
</dbReference>
<dbReference type="EMBL" id="AP028929">
    <property type="protein sequence ID" value="BET05952.1"/>
    <property type="molecule type" value="Genomic_DNA"/>
</dbReference>
<reference evidence="5" key="1">
    <citation type="submission" date="2024-06" db="EMBL/GenBank/DDBJ databases">
        <title>Whole Genome Sequence of Streptococcus sp. strain SN-1.</title>
        <authorList>
            <person name="Saito M."/>
            <person name="Kuwahara N."/>
            <person name="Senpuku H."/>
        </authorList>
    </citation>
    <scope>NUCLEOTIDE SEQUENCE</scope>
    <source>
        <strain evidence="5">SN-1</strain>
    </source>
</reference>
<evidence type="ECO:0000259" key="4">
    <source>
        <dbReference type="PROSITE" id="PS50943"/>
    </source>
</evidence>
<dbReference type="AlphaFoldDB" id="A0AAT9G3C5"/>
<gene>
    <name evidence="5" type="ORF">MASAN616_18150</name>
</gene>
<organism evidence="5">
    <name type="scientific">Streptococcus sp. SN-1</name>
    <dbReference type="NCBI Taxonomy" id="3074854"/>
    <lineage>
        <taxon>Bacteria</taxon>
        <taxon>Bacillati</taxon>
        <taxon>Bacillota</taxon>
        <taxon>Bacilli</taxon>
        <taxon>Lactobacillales</taxon>
        <taxon>Streptococcaceae</taxon>
        <taxon>Streptococcus</taxon>
    </lineage>
</organism>
<feature type="domain" description="HTH cro/C1-type" evidence="4">
    <location>
        <begin position="19"/>
        <end position="73"/>
    </location>
</feature>
<accession>A0AAT9G3C5</accession>
<sequence length="228" mass="26760">MAKNSPQDLKNREFFSENLNRIMKEKNIRQVDLHNALGIPKSTLTGYVKGRSMPTAGNLQKLADFLHVKKSDLDPRFLHNNLDEIARHELSEFYKKLIEDGIDDILTRFIMTELNDIYFNPNKQYPSNFFRDKEQFLIHFSQNSVAVKEKWLNVKEVNYYVLDRLKRNISQAFKETQVILNNNINNNNEYIIHGLDPQKIPDLSKKLTELEGEILERIQNLELSHSDA</sequence>
<dbReference type="InterPro" id="IPR001387">
    <property type="entry name" value="Cro/C1-type_HTH"/>
</dbReference>
<proteinExistence type="predicted"/>
<dbReference type="Gene3D" id="1.10.260.40">
    <property type="entry name" value="lambda repressor-like DNA-binding domains"/>
    <property type="match status" value="1"/>
</dbReference>
<evidence type="ECO:0000313" key="5">
    <source>
        <dbReference type="EMBL" id="BET05952.1"/>
    </source>
</evidence>
<dbReference type="PROSITE" id="PS50943">
    <property type="entry name" value="HTH_CROC1"/>
    <property type="match status" value="1"/>
</dbReference>
<evidence type="ECO:0000256" key="2">
    <source>
        <dbReference type="ARBA" id="ARBA00023125"/>
    </source>
</evidence>
<dbReference type="SMART" id="SM00530">
    <property type="entry name" value="HTH_XRE"/>
    <property type="match status" value="1"/>
</dbReference>
<dbReference type="PANTHER" id="PTHR40661:SF1">
    <property type="entry name" value="HTH CRO_C1-TYPE DOMAIN-CONTAINING PROTEIN"/>
    <property type="match status" value="1"/>
</dbReference>
<dbReference type="PANTHER" id="PTHR40661">
    <property type="match status" value="1"/>
</dbReference>
<dbReference type="InterPro" id="IPR010982">
    <property type="entry name" value="Lambda_DNA-bd_dom_sf"/>
</dbReference>
<dbReference type="Pfam" id="PF01381">
    <property type="entry name" value="HTH_3"/>
    <property type="match status" value="1"/>
</dbReference>
<dbReference type="RefSeq" id="WP_261051689.1">
    <property type="nucleotide sequence ID" value="NZ_AP028929.1"/>
</dbReference>
<name>A0AAT9G3C5_9STRE</name>
<dbReference type="SUPFAM" id="SSF47413">
    <property type="entry name" value="lambda repressor-like DNA-binding domains"/>
    <property type="match status" value="1"/>
</dbReference>
<dbReference type="GO" id="GO:0003677">
    <property type="term" value="F:DNA binding"/>
    <property type="evidence" value="ECO:0007669"/>
    <property type="project" value="UniProtKB-KW"/>
</dbReference>
<evidence type="ECO:0000256" key="1">
    <source>
        <dbReference type="ARBA" id="ARBA00023015"/>
    </source>
</evidence>
<evidence type="ECO:0000256" key="3">
    <source>
        <dbReference type="ARBA" id="ARBA00023163"/>
    </source>
</evidence>